<dbReference type="Proteomes" id="UP000644756">
    <property type="component" value="Unassembled WGS sequence"/>
</dbReference>
<accession>A0A917LH57</accession>
<dbReference type="InterPro" id="IPR007138">
    <property type="entry name" value="ABM_dom"/>
</dbReference>
<organism evidence="2 3">
    <name type="scientific">Paenibacillus abyssi</name>
    <dbReference type="NCBI Taxonomy" id="1340531"/>
    <lineage>
        <taxon>Bacteria</taxon>
        <taxon>Bacillati</taxon>
        <taxon>Bacillota</taxon>
        <taxon>Bacilli</taxon>
        <taxon>Bacillales</taxon>
        <taxon>Paenibacillaceae</taxon>
        <taxon>Paenibacillus</taxon>
    </lineage>
</organism>
<reference evidence="2" key="1">
    <citation type="journal article" date="2014" name="Int. J. Syst. Evol. Microbiol.">
        <title>Complete genome sequence of Corynebacterium casei LMG S-19264T (=DSM 44701T), isolated from a smear-ripened cheese.</title>
        <authorList>
            <consortium name="US DOE Joint Genome Institute (JGI-PGF)"/>
            <person name="Walter F."/>
            <person name="Albersmeier A."/>
            <person name="Kalinowski J."/>
            <person name="Ruckert C."/>
        </authorList>
    </citation>
    <scope>NUCLEOTIDE SEQUENCE</scope>
    <source>
        <strain evidence="2">CGMCC 1.12987</strain>
    </source>
</reference>
<dbReference type="AlphaFoldDB" id="A0A917LH57"/>
<dbReference type="Gene3D" id="3.30.70.100">
    <property type="match status" value="1"/>
</dbReference>
<reference evidence="2" key="2">
    <citation type="submission" date="2020-09" db="EMBL/GenBank/DDBJ databases">
        <authorList>
            <person name="Sun Q."/>
            <person name="Zhou Y."/>
        </authorList>
    </citation>
    <scope>NUCLEOTIDE SEQUENCE</scope>
    <source>
        <strain evidence="2">CGMCC 1.12987</strain>
    </source>
</reference>
<keyword evidence="3" id="KW-1185">Reference proteome</keyword>
<sequence length="102" mass="12180">MIYIVQSVVEVPLEKVEEVIGLYRNRSRSVDKQPGFLSFQLLQNEPKPEELIVHMTWESKEHYVAWVTSEDFKRIHELEKKYPDQELASIKPVVRRYHVRAD</sequence>
<dbReference type="SUPFAM" id="SSF54909">
    <property type="entry name" value="Dimeric alpha+beta barrel"/>
    <property type="match status" value="1"/>
</dbReference>
<dbReference type="InterPro" id="IPR011008">
    <property type="entry name" value="Dimeric_a/b-barrel"/>
</dbReference>
<evidence type="ECO:0000259" key="1">
    <source>
        <dbReference type="PROSITE" id="PS51725"/>
    </source>
</evidence>
<evidence type="ECO:0000313" key="2">
    <source>
        <dbReference type="EMBL" id="GGG22903.1"/>
    </source>
</evidence>
<name>A0A917LH57_9BACL</name>
<evidence type="ECO:0000313" key="3">
    <source>
        <dbReference type="Proteomes" id="UP000644756"/>
    </source>
</evidence>
<feature type="domain" description="ABM" evidence="1">
    <location>
        <begin position="3"/>
        <end position="94"/>
    </location>
</feature>
<dbReference type="EMBL" id="BMGR01000019">
    <property type="protein sequence ID" value="GGG22903.1"/>
    <property type="molecule type" value="Genomic_DNA"/>
</dbReference>
<dbReference type="PANTHER" id="PTHR34474:SF2">
    <property type="entry name" value="SIGNAL TRANSDUCTION PROTEIN TRAP"/>
    <property type="match status" value="1"/>
</dbReference>
<comment type="caution">
    <text evidence="2">The sequence shown here is derived from an EMBL/GenBank/DDBJ whole genome shotgun (WGS) entry which is preliminary data.</text>
</comment>
<dbReference type="PANTHER" id="PTHR34474">
    <property type="entry name" value="SIGNAL TRANSDUCTION PROTEIN TRAP"/>
    <property type="match status" value="1"/>
</dbReference>
<dbReference type="PROSITE" id="PS51725">
    <property type="entry name" value="ABM"/>
    <property type="match status" value="1"/>
</dbReference>
<protein>
    <recommendedName>
        <fullName evidence="1">ABM domain-containing protein</fullName>
    </recommendedName>
</protein>
<proteinExistence type="predicted"/>
<gene>
    <name evidence="2" type="ORF">GCM10010916_44410</name>
</gene>
<dbReference type="InterPro" id="IPR050404">
    <property type="entry name" value="Heme-degrading_MO"/>
</dbReference>
<dbReference type="Pfam" id="PF03992">
    <property type="entry name" value="ABM"/>
    <property type="match status" value="1"/>
</dbReference>